<sequence>MQLKYFCCGFSLFLSVCLFTTSVNAATTYDLATTTNYNLRYDGAAAGDLLPTGGLVTADLNNDGIQDLLIGPAYTDNNSRNLSGSLYIIYGALIDDYTGTANNIDLSDPLNYNLRLDGAAANDHFSDRTVAVADLDADGKLDIIAGAIFSSNNGRVSSGSLYVIYGTLIDDYSGTGNNIDMADPANYNLRYDGAAAGDYFAYETLKIIDVDNDDKLDILVGAPFTDYNSRSQSGSLYAIYNTLIDNYTGTGNNIDLANSSNYNLRYDGPVVGFNFPHMSATTGDLDNDDNNDVLIGFAHTDYNSRSDSGSLYAIYNTLIDNYTGTGNNIDLATSSNYNLRYDGAVADDSLGNFKNIKTADIDNDDKSDILIGVPYADNNSHTNAGSIYIIYNSLVDDYTGTGNSIDLATSANFNLRIDGAADNNAISLRAFNTGDIDNDNKADILVGSRYTDFNSRTDSGSLYVIYNSLIDNYTGSGNTFDLSSSTNYNIRFDGPATSIAFTYGTIQLGDLDGNGTQDILIGDNYADNNSRENSGSAYLIYNFPHTLSINYYSTPTGDNTPTLSGEVTASDSITNISMVQYQMDSNSINGNWSNCAATDGSFNSKSENFSCSVASLLTDGLHTIYFRAYDENTSYTTQANYASTSFTVDTTQPSSFALISPSSYTNSDLKPTLIFKKSADSSSISSYTVSLDPGKSQHYQATSIPSSGNGTASYIWKDDNEVKIVYFNEHDQDSSNDEINLYFKGLDSNQLTEGKHTWTVAAHDNAGNARTQTEDFYIDRTNPTIADLAIAEVSRVTYGDYYFVDGSNRMPSFSGKINDLYKGSTKNNANGSSDTFDPISSGPNKIYLTVKKLGANQNPNKKNAVFDDYLIKDYPVSEIQNISNEEKHARFFITTFYPLADGYYQIKLTAQDRVGNSSDTPFFYITVNYQKSSTTNLVSKRDSSTNGNLETKVVEEKAIPVVSQEEKKQLAKEGYQVKIKVIDQNNQAIVGAKVTLHSQVQETITNNQGVAKFANVKAGDHRIIVAYQHFQGEQPITLAGDVKEFHYTIQVKPILPFGLYGIITFLVFLNVFMLIYLLKIKCQQRLSYTPLNLSKFGNF</sequence>
<feature type="transmembrane region" description="Helical" evidence="5">
    <location>
        <begin position="1057"/>
        <end position="1078"/>
    </location>
</feature>
<evidence type="ECO:0000313" key="7">
    <source>
        <dbReference type="EMBL" id="OGK36714.1"/>
    </source>
</evidence>
<dbReference type="SMART" id="SM00191">
    <property type="entry name" value="Int_alpha"/>
    <property type="match status" value="6"/>
</dbReference>
<accession>A0A1F7I004</accession>
<dbReference type="InterPro" id="IPR013517">
    <property type="entry name" value="FG-GAP"/>
</dbReference>
<evidence type="ECO:0000313" key="8">
    <source>
        <dbReference type="Proteomes" id="UP000176803"/>
    </source>
</evidence>
<dbReference type="Gene3D" id="2.130.10.130">
    <property type="entry name" value="Integrin alpha, N-terminal"/>
    <property type="match status" value="3"/>
</dbReference>
<keyword evidence="5" id="KW-0812">Transmembrane</keyword>
<evidence type="ECO:0008006" key="9">
    <source>
        <dbReference type="Google" id="ProtNLM"/>
    </source>
</evidence>
<feature type="chain" id="PRO_5009529289" description="Bacterial Ig-like domain-containing protein" evidence="6">
    <location>
        <begin position="26"/>
        <end position="1099"/>
    </location>
</feature>
<proteinExistence type="predicted"/>
<dbReference type="Pfam" id="PF01839">
    <property type="entry name" value="FG-GAP"/>
    <property type="match status" value="2"/>
</dbReference>
<keyword evidence="1 6" id="KW-0732">Signal</keyword>
<keyword evidence="4" id="KW-0325">Glycoprotein</keyword>
<protein>
    <recommendedName>
        <fullName evidence="9">Bacterial Ig-like domain-containing protein</fullName>
    </recommendedName>
</protein>
<dbReference type="SUPFAM" id="SSF69318">
    <property type="entry name" value="Integrin alpha N-terminal domain"/>
    <property type="match status" value="1"/>
</dbReference>
<keyword evidence="5" id="KW-0472">Membrane</keyword>
<feature type="signal peptide" evidence="6">
    <location>
        <begin position="1"/>
        <end position="25"/>
    </location>
</feature>
<dbReference type="GO" id="GO:0016787">
    <property type="term" value="F:hydrolase activity"/>
    <property type="evidence" value="ECO:0007669"/>
    <property type="project" value="UniProtKB-KW"/>
</dbReference>
<gene>
    <name evidence="7" type="ORF">A3F03_04495</name>
</gene>
<dbReference type="GO" id="GO:0030246">
    <property type="term" value="F:carbohydrate binding"/>
    <property type="evidence" value="ECO:0007669"/>
    <property type="project" value="InterPro"/>
</dbReference>
<organism evidence="7 8">
    <name type="scientific">Candidatus Roizmanbacteria bacterium RIFCSPHIGHO2_12_FULL_41_11</name>
    <dbReference type="NCBI Taxonomy" id="1802052"/>
    <lineage>
        <taxon>Bacteria</taxon>
        <taxon>Candidatus Roizmaniibacteriota</taxon>
    </lineage>
</organism>
<keyword evidence="2" id="KW-0677">Repeat</keyword>
<keyword evidence="3" id="KW-0378">Hydrolase</keyword>
<evidence type="ECO:0000256" key="4">
    <source>
        <dbReference type="ARBA" id="ARBA00023180"/>
    </source>
</evidence>
<dbReference type="InterPro" id="IPR028994">
    <property type="entry name" value="Integrin_alpha_N"/>
</dbReference>
<dbReference type="EMBL" id="MGAC01000056">
    <property type="protein sequence ID" value="OGK36714.1"/>
    <property type="molecule type" value="Genomic_DNA"/>
</dbReference>
<name>A0A1F7I004_9BACT</name>
<dbReference type="Gene3D" id="2.60.40.10">
    <property type="entry name" value="Immunoglobulins"/>
    <property type="match status" value="2"/>
</dbReference>
<evidence type="ECO:0000256" key="3">
    <source>
        <dbReference type="ARBA" id="ARBA00022801"/>
    </source>
</evidence>
<dbReference type="InterPro" id="IPR013519">
    <property type="entry name" value="Int_alpha_beta-p"/>
</dbReference>
<dbReference type="InterPro" id="IPR013784">
    <property type="entry name" value="Carb-bd-like_fold"/>
</dbReference>
<dbReference type="PANTHER" id="PTHR23221:SF7">
    <property type="entry name" value="PHOSPHATIDYLINOSITOL-GLYCAN-SPECIFIC PHOSPHOLIPASE D"/>
    <property type="match status" value="1"/>
</dbReference>
<comment type="caution">
    <text evidence="7">The sequence shown here is derived from an EMBL/GenBank/DDBJ whole genome shotgun (WGS) entry which is preliminary data.</text>
</comment>
<evidence type="ECO:0000256" key="6">
    <source>
        <dbReference type="SAM" id="SignalP"/>
    </source>
</evidence>
<dbReference type="Proteomes" id="UP000176803">
    <property type="component" value="Unassembled WGS sequence"/>
</dbReference>
<dbReference type="PANTHER" id="PTHR23221">
    <property type="entry name" value="GLYCOSYLPHOSPHATIDYLINOSITOL PHOSPHOLIPASE D"/>
    <property type="match status" value="1"/>
</dbReference>
<dbReference type="Pfam" id="PF13620">
    <property type="entry name" value="CarboxypepD_reg"/>
    <property type="match status" value="1"/>
</dbReference>
<evidence type="ECO:0000256" key="5">
    <source>
        <dbReference type="SAM" id="Phobius"/>
    </source>
</evidence>
<evidence type="ECO:0000256" key="2">
    <source>
        <dbReference type="ARBA" id="ARBA00022737"/>
    </source>
</evidence>
<dbReference type="AlphaFoldDB" id="A0A1F7I004"/>
<keyword evidence="5" id="KW-1133">Transmembrane helix</keyword>
<dbReference type="SUPFAM" id="SSF49452">
    <property type="entry name" value="Starch-binding domain-like"/>
    <property type="match status" value="1"/>
</dbReference>
<evidence type="ECO:0000256" key="1">
    <source>
        <dbReference type="ARBA" id="ARBA00022729"/>
    </source>
</evidence>
<dbReference type="InterPro" id="IPR013783">
    <property type="entry name" value="Ig-like_fold"/>
</dbReference>
<reference evidence="7 8" key="1">
    <citation type="journal article" date="2016" name="Nat. Commun.">
        <title>Thousands of microbial genomes shed light on interconnected biogeochemical processes in an aquifer system.</title>
        <authorList>
            <person name="Anantharaman K."/>
            <person name="Brown C.T."/>
            <person name="Hug L.A."/>
            <person name="Sharon I."/>
            <person name="Castelle C.J."/>
            <person name="Probst A.J."/>
            <person name="Thomas B.C."/>
            <person name="Singh A."/>
            <person name="Wilkins M.J."/>
            <person name="Karaoz U."/>
            <person name="Brodie E.L."/>
            <person name="Williams K.H."/>
            <person name="Hubbard S.S."/>
            <person name="Banfield J.F."/>
        </authorList>
    </citation>
    <scope>NUCLEOTIDE SEQUENCE [LARGE SCALE GENOMIC DNA]</scope>
</reference>